<keyword evidence="2" id="KW-1185">Reference proteome</keyword>
<accession>A0AAV7H0Y8</accession>
<dbReference type="EMBL" id="JAGFBR010000009">
    <property type="protein sequence ID" value="KAH0461709.1"/>
    <property type="molecule type" value="Genomic_DNA"/>
</dbReference>
<gene>
    <name evidence="1" type="ORF">IEQ34_009284</name>
</gene>
<reference evidence="1 2" key="1">
    <citation type="journal article" date="2021" name="Hortic Res">
        <title>Chromosome-scale assembly of the Dendrobium chrysotoxum genome enhances the understanding of orchid evolution.</title>
        <authorList>
            <person name="Zhang Y."/>
            <person name="Zhang G.Q."/>
            <person name="Zhang D."/>
            <person name="Liu X.D."/>
            <person name="Xu X.Y."/>
            <person name="Sun W.H."/>
            <person name="Yu X."/>
            <person name="Zhu X."/>
            <person name="Wang Z.W."/>
            <person name="Zhao X."/>
            <person name="Zhong W.Y."/>
            <person name="Chen H."/>
            <person name="Yin W.L."/>
            <person name="Huang T."/>
            <person name="Niu S.C."/>
            <person name="Liu Z.J."/>
        </authorList>
    </citation>
    <scope>NUCLEOTIDE SEQUENCE [LARGE SCALE GENOMIC DNA]</scope>
    <source>
        <strain evidence="1">Lindl</strain>
    </source>
</reference>
<evidence type="ECO:0000313" key="1">
    <source>
        <dbReference type="EMBL" id="KAH0461709.1"/>
    </source>
</evidence>
<organism evidence="1 2">
    <name type="scientific">Dendrobium chrysotoxum</name>
    <name type="common">Orchid</name>
    <dbReference type="NCBI Taxonomy" id="161865"/>
    <lineage>
        <taxon>Eukaryota</taxon>
        <taxon>Viridiplantae</taxon>
        <taxon>Streptophyta</taxon>
        <taxon>Embryophyta</taxon>
        <taxon>Tracheophyta</taxon>
        <taxon>Spermatophyta</taxon>
        <taxon>Magnoliopsida</taxon>
        <taxon>Liliopsida</taxon>
        <taxon>Asparagales</taxon>
        <taxon>Orchidaceae</taxon>
        <taxon>Epidendroideae</taxon>
        <taxon>Malaxideae</taxon>
        <taxon>Dendrobiinae</taxon>
        <taxon>Dendrobium</taxon>
    </lineage>
</organism>
<dbReference type="AlphaFoldDB" id="A0AAV7H0Y8"/>
<protein>
    <recommendedName>
        <fullName evidence="3">Ribosomal protein L20</fullName>
    </recommendedName>
</protein>
<evidence type="ECO:0008006" key="3">
    <source>
        <dbReference type="Google" id="ProtNLM"/>
    </source>
</evidence>
<sequence>MIWRSIWKRLFSIFVTIRRMEIAGFQRLRTALYLRKAKLPMIATAIELRTRHLSELTELCEGRRVLGSKRKSLNLILMINY</sequence>
<proteinExistence type="predicted"/>
<comment type="caution">
    <text evidence="1">The sequence shown here is derived from an EMBL/GenBank/DDBJ whole genome shotgun (WGS) entry which is preliminary data.</text>
</comment>
<dbReference type="Proteomes" id="UP000775213">
    <property type="component" value="Unassembled WGS sequence"/>
</dbReference>
<evidence type="ECO:0000313" key="2">
    <source>
        <dbReference type="Proteomes" id="UP000775213"/>
    </source>
</evidence>
<name>A0AAV7H0Y8_DENCH</name>